<gene>
    <name evidence="1" type="ORF">CEJ45_12035</name>
</gene>
<comment type="caution">
    <text evidence="1">The sequence shown here is derived from an EMBL/GenBank/DDBJ whole genome shotgun (WGS) entry which is preliminary data.</text>
</comment>
<reference evidence="1 2" key="1">
    <citation type="journal article" date="2010" name="Int. J. Syst. Evol. Microbiol.">
        <title>Reclassification of Herbaspirillum putei as a later heterotypic synonym of Herbaspirillum huttiense, with the description of H. huttiense subsp. huttiense subsp. nov. and H. huttiense subsp. putei subsp. nov., comb. nov., and description of Herbaspirillum aquaticum sp. nov.</title>
        <authorList>
            <person name="Dobritsa A.P."/>
            <person name="Reddy M.C."/>
            <person name="Samadpour M."/>
        </authorList>
    </citation>
    <scope>NUCLEOTIDE SEQUENCE [LARGE SCALE GENOMIC DNA]</scope>
    <source>
        <strain evidence="1 2">IEH 4430</strain>
    </source>
</reference>
<evidence type="ECO:0000313" key="2">
    <source>
        <dbReference type="Proteomes" id="UP000214747"/>
    </source>
</evidence>
<accession>A0A225SXX0</accession>
<dbReference type="EMBL" id="NJGV01000009">
    <property type="protein sequence ID" value="OWY34565.1"/>
    <property type="molecule type" value="Genomic_DNA"/>
</dbReference>
<proteinExistence type="predicted"/>
<dbReference type="AlphaFoldDB" id="A0A225SXX0"/>
<keyword evidence="2" id="KW-1185">Reference proteome</keyword>
<evidence type="ECO:0000313" key="1">
    <source>
        <dbReference type="EMBL" id="OWY34565.1"/>
    </source>
</evidence>
<dbReference type="Proteomes" id="UP000214747">
    <property type="component" value="Unassembled WGS sequence"/>
</dbReference>
<sequence length="66" mass="7465">MIVSGAGPLFCIYSQIKYHFICELQSITSIILPLQRQPDEVSALIDIIFGMTSWGDGIIHEKIFHE</sequence>
<protein>
    <submittedName>
        <fullName evidence="1">Uncharacterized protein</fullName>
    </submittedName>
</protein>
<name>A0A225SXX0_9BURK</name>
<organism evidence="1 2">
    <name type="scientific">Herbaspirillum aquaticum</name>
    <dbReference type="NCBI Taxonomy" id="568783"/>
    <lineage>
        <taxon>Bacteria</taxon>
        <taxon>Pseudomonadati</taxon>
        <taxon>Pseudomonadota</taxon>
        <taxon>Betaproteobacteria</taxon>
        <taxon>Burkholderiales</taxon>
        <taxon>Oxalobacteraceae</taxon>
        <taxon>Herbaspirillum</taxon>
    </lineage>
</organism>